<gene>
    <name evidence="1" type="ORF">DFJ66_6062</name>
</gene>
<dbReference type="OrthoDB" id="3390084at2"/>
<reference evidence="1 2" key="1">
    <citation type="submission" date="2018-10" db="EMBL/GenBank/DDBJ databases">
        <title>Sequencing the genomes of 1000 actinobacteria strains.</title>
        <authorList>
            <person name="Klenk H.-P."/>
        </authorList>
    </citation>
    <scope>NUCLEOTIDE SEQUENCE [LARGE SCALE GENOMIC DNA]</scope>
    <source>
        <strain evidence="1 2">DSM 43911</strain>
    </source>
</reference>
<evidence type="ECO:0000313" key="1">
    <source>
        <dbReference type="EMBL" id="RKT72738.1"/>
    </source>
</evidence>
<name>A0A495XMA7_9PSEU</name>
<organism evidence="1 2">
    <name type="scientific">Saccharothrix variisporea</name>
    <dbReference type="NCBI Taxonomy" id="543527"/>
    <lineage>
        <taxon>Bacteria</taxon>
        <taxon>Bacillati</taxon>
        <taxon>Actinomycetota</taxon>
        <taxon>Actinomycetes</taxon>
        <taxon>Pseudonocardiales</taxon>
        <taxon>Pseudonocardiaceae</taxon>
        <taxon>Saccharothrix</taxon>
    </lineage>
</organism>
<protein>
    <submittedName>
        <fullName evidence="1">Uncharacterized protein</fullName>
    </submittedName>
</protein>
<dbReference type="AlphaFoldDB" id="A0A495XMA7"/>
<comment type="caution">
    <text evidence="1">The sequence shown here is derived from an EMBL/GenBank/DDBJ whole genome shotgun (WGS) entry which is preliminary data.</text>
</comment>
<proteinExistence type="predicted"/>
<sequence>MSYDLAVWEGDRPADDETAERTFLELFDRYIDTDVEHPPTERMERFEAALLGHWPGTSDPASDHSSPWSVLPFGGEARGPVVYLAMQYSRAVEAAEVIASLASSMGLVCFDPQTGELR</sequence>
<keyword evidence="2" id="KW-1185">Reference proteome</keyword>
<dbReference type="RefSeq" id="WP_121226006.1">
    <property type="nucleotide sequence ID" value="NZ_JBIUBA010000058.1"/>
</dbReference>
<accession>A0A495XMA7</accession>
<evidence type="ECO:0000313" key="2">
    <source>
        <dbReference type="Proteomes" id="UP000272729"/>
    </source>
</evidence>
<dbReference type="Proteomes" id="UP000272729">
    <property type="component" value="Unassembled WGS sequence"/>
</dbReference>
<dbReference type="EMBL" id="RBXR01000001">
    <property type="protein sequence ID" value="RKT72738.1"/>
    <property type="molecule type" value="Genomic_DNA"/>
</dbReference>